<sequence length="111" mass="12461">MPVTRGSARLKDDQVGEEIEQTLTQTEAIRDLEDMAKQLTKTLKHLLTAHRQLDNDATTIQAGMDELHRMQESRAEHIVERLKNASSTILAFSDVSSEERPEGEGDGDEED</sequence>
<dbReference type="Proteomes" id="UP000054928">
    <property type="component" value="Unassembled WGS sequence"/>
</dbReference>
<name>A0A0P1A858_PLAHL</name>
<evidence type="ECO:0000313" key="3">
    <source>
        <dbReference type="Proteomes" id="UP000054928"/>
    </source>
</evidence>
<accession>A0A0P1A858</accession>
<dbReference type="OMA" id="MMESQED"/>
<dbReference type="OrthoDB" id="119935at2759"/>
<dbReference type="RefSeq" id="XP_024572784.1">
    <property type="nucleotide sequence ID" value="XM_024720557.1"/>
</dbReference>
<dbReference type="AlphaFoldDB" id="A0A0P1A858"/>
<evidence type="ECO:0000313" key="2">
    <source>
        <dbReference type="EMBL" id="CEG36415.1"/>
    </source>
</evidence>
<reference evidence="3" key="1">
    <citation type="submission" date="2014-09" db="EMBL/GenBank/DDBJ databases">
        <authorList>
            <person name="Sharma Rahul"/>
            <person name="Thines Marco"/>
        </authorList>
    </citation>
    <scope>NUCLEOTIDE SEQUENCE [LARGE SCALE GENOMIC DNA]</scope>
</reference>
<feature type="region of interest" description="Disordered" evidence="1">
    <location>
        <begin position="90"/>
        <end position="111"/>
    </location>
</feature>
<proteinExistence type="predicted"/>
<evidence type="ECO:0000256" key="1">
    <source>
        <dbReference type="SAM" id="MobiDB-lite"/>
    </source>
</evidence>
<keyword evidence="3" id="KW-1185">Reference proteome</keyword>
<dbReference type="EMBL" id="CCYD01000201">
    <property type="protein sequence ID" value="CEG36415.1"/>
    <property type="molecule type" value="Genomic_DNA"/>
</dbReference>
<protein>
    <submittedName>
        <fullName evidence="2">Uncharacterized protein</fullName>
    </submittedName>
</protein>
<dbReference type="GeneID" id="36397570"/>
<organism evidence="2 3">
    <name type="scientific">Plasmopara halstedii</name>
    <name type="common">Downy mildew of sunflower</name>
    <dbReference type="NCBI Taxonomy" id="4781"/>
    <lineage>
        <taxon>Eukaryota</taxon>
        <taxon>Sar</taxon>
        <taxon>Stramenopiles</taxon>
        <taxon>Oomycota</taxon>
        <taxon>Peronosporomycetes</taxon>
        <taxon>Peronosporales</taxon>
        <taxon>Peronosporaceae</taxon>
        <taxon>Plasmopara</taxon>
    </lineage>
</organism>